<evidence type="ECO:0000256" key="2">
    <source>
        <dbReference type="ARBA" id="ARBA00006051"/>
    </source>
</evidence>
<evidence type="ECO:0000313" key="8">
    <source>
        <dbReference type="EMBL" id="MBW11921.1"/>
    </source>
</evidence>
<feature type="compositionally biased region" description="Acidic residues" evidence="7">
    <location>
        <begin position="174"/>
        <end position="184"/>
    </location>
</feature>
<feature type="compositionally biased region" description="Polar residues" evidence="7">
    <location>
        <begin position="158"/>
        <end position="169"/>
    </location>
</feature>
<proteinExistence type="inferred from homology"/>
<dbReference type="OrthoDB" id="29755at2759"/>
<accession>A0A2H8TCT0</accession>
<comment type="similarity">
    <text evidence="2">Belongs to the ASF1 family.</text>
</comment>
<evidence type="ECO:0000256" key="5">
    <source>
        <dbReference type="ARBA" id="ARBA00023186"/>
    </source>
</evidence>
<dbReference type="GO" id="GO:0042393">
    <property type="term" value="F:histone binding"/>
    <property type="evidence" value="ECO:0007669"/>
    <property type="project" value="TreeGrafter"/>
</dbReference>
<feature type="region of interest" description="Disordered" evidence="7">
    <location>
        <begin position="154"/>
        <end position="204"/>
    </location>
</feature>
<gene>
    <name evidence="8" type="primary">asf1</name>
</gene>
<organism evidence="8">
    <name type="scientific">Melanaphis sacchari</name>
    <dbReference type="NCBI Taxonomy" id="742174"/>
    <lineage>
        <taxon>Eukaryota</taxon>
        <taxon>Metazoa</taxon>
        <taxon>Ecdysozoa</taxon>
        <taxon>Arthropoda</taxon>
        <taxon>Hexapoda</taxon>
        <taxon>Insecta</taxon>
        <taxon>Pterygota</taxon>
        <taxon>Neoptera</taxon>
        <taxon>Paraneoptera</taxon>
        <taxon>Hemiptera</taxon>
        <taxon>Sternorrhyncha</taxon>
        <taxon>Aphidomorpha</taxon>
        <taxon>Aphidoidea</taxon>
        <taxon>Aphididae</taxon>
        <taxon>Aphidini</taxon>
        <taxon>Melanaphis</taxon>
    </lineage>
</organism>
<comment type="subcellular location">
    <subcellularLocation>
        <location evidence="1">Nucleus</location>
    </subcellularLocation>
</comment>
<dbReference type="GO" id="GO:0000785">
    <property type="term" value="C:chromatin"/>
    <property type="evidence" value="ECO:0007669"/>
    <property type="project" value="TreeGrafter"/>
</dbReference>
<reference evidence="8" key="1">
    <citation type="submission" date="2017-10" db="EMBL/GenBank/DDBJ databases">
        <title>Transcriptome Assembly of Sugarcane Aphid Adults.</title>
        <authorList>
            <person name="Scully E.D."/>
            <person name="Palmer N.A."/>
            <person name="Geib S.M."/>
            <person name="Sarath G."/>
            <person name="Sattler S.E."/>
        </authorList>
    </citation>
    <scope>NUCLEOTIDE SEQUENCE</scope>
    <source>
        <tissue evidence="8">Whole body</tissue>
    </source>
</reference>
<dbReference type="InterPro" id="IPR006818">
    <property type="entry name" value="ASF1-like"/>
</dbReference>
<dbReference type="AlphaFoldDB" id="A0A2H8TCT0"/>
<dbReference type="EMBL" id="GFXV01000116">
    <property type="protein sequence ID" value="MBW11921.1"/>
    <property type="molecule type" value="Transcribed_RNA"/>
</dbReference>
<keyword evidence="4" id="KW-0804">Transcription</keyword>
<protein>
    <submittedName>
        <fullName evidence="8">Histone chaperone asf1</fullName>
    </submittedName>
</protein>
<keyword evidence="6" id="KW-0539">Nucleus</keyword>
<name>A0A2H8TCT0_9HEMI</name>
<dbReference type="GO" id="GO:0005634">
    <property type="term" value="C:nucleus"/>
    <property type="evidence" value="ECO:0007669"/>
    <property type="project" value="UniProtKB-SubCell"/>
</dbReference>
<evidence type="ECO:0000256" key="4">
    <source>
        <dbReference type="ARBA" id="ARBA00023163"/>
    </source>
</evidence>
<keyword evidence="5" id="KW-0143">Chaperone</keyword>
<feature type="compositionally biased region" description="Polar residues" evidence="7">
    <location>
        <begin position="186"/>
        <end position="204"/>
    </location>
</feature>
<dbReference type="Pfam" id="PF04729">
    <property type="entry name" value="ASF1_hist_chap"/>
    <property type="match status" value="1"/>
</dbReference>
<keyword evidence="3" id="KW-0805">Transcription regulation</keyword>
<dbReference type="GO" id="GO:0006335">
    <property type="term" value="P:DNA replication-dependent chromatin assembly"/>
    <property type="evidence" value="ECO:0007669"/>
    <property type="project" value="TreeGrafter"/>
</dbReference>
<dbReference type="Gene3D" id="2.60.40.1490">
    <property type="entry name" value="Histone chaperone ASF1-like"/>
    <property type="match status" value="1"/>
</dbReference>
<sequence length="204" mass="23168">MAKVQLSNVVVLDNPSPFSNPFQFELTFECIEDLNEDLEWKMIYVGSAESEEHDQILDTIYVGPVPEGRHMFVFEANPPDVSKIPVEDAVGVTVVLLTCCYRNQEFVRVGYFINNEYTDPELQENPPSTPQFDKMVRNILGTEPRVTRFKINWDDSEQPTTSNGIQSTCHENEDSNLQEMDEEVSSLLSSHADNSLSQSPMEVL</sequence>
<evidence type="ECO:0000256" key="7">
    <source>
        <dbReference type="SAM" id="MobiDB-lite"/>
    </source>
</evidence>
<dbReference type="InterPro" id="IPR036747">
    <property type="entry name" value="ASF1-like_sf"/>
</dbReference>
<evidence type="ECO:0000256" key="3">
    <source>
        <dbReference type="ARBA" id="ARBA00023015"/>
    </source>
</evidence>
<dbReference type="PANTHER" id="PTHR12040:SF0">
    <property type="entry name" value="HISTONE CHAPERONE ASF1"/>
    <property type="match status" value="1"/>
</dbReference>
<dbReference type="SUPFAM" id="SSF101546">
    <property type="entry name" value="ASF1-like"/>
    <property type="match status" value="1"/>
</dbReference>
<dbReference type="FunFam" id="2.60.40.1490:FF:000001">
    <property type="entry name" value="Histone chaperone ASF1"/>
    <property type="match status" value="1"/>
</dbReference>
<dbReference type="PANTHER" id="PTHR12040">
    <property type="entry name" value="ANTI-SILENCING PROTEIN 1"/>
    <property type="match status" value="1"/>
</dbReference>
<evidence type="ECO:0000256" key="6">
    <source>
        <dbReference type="ARBA" id="ARBA00023242"/>
    </source>
</evidence>
<evidence type="ECO:0000256" key="1">
    <source>
        <dbReference type="ARBA" id="ARBA00004123"/>
    </source>
</evidence>